<keyword evidence="1" id="KW-0472">Membrane</keyword>
<keyword evidence="1" id="KW-1133">Transmembrane helix</keyword>
<evidence type="ECO:0000313" key="2">
    <source>
        <dbReference type="EMBL" id="SVA80187.1"/>
    </source>
</evidence>
<gene>
    <name evidence="2" type="ORF">METZ01_LOCUS133041</name>
</gene>
<dbReference type="EMBL" id="UINC01018994">
    <property type="protein sequence ID" value="SVA80187.1"/>
    <property type="molecule type" value="Genomic_DNA"/>
</dbReference>
<reference evidence="2" key="1">
    <citation type="submission" date="2018-05" db="EMBL/GenBank/DDBJ databases">
        <authorList>
            <person name="Lanie J.A."/>
            <person name="Ng W.-L."/>
            <person name="Kazmierczak K.M."/>
            <person name="Andrzejewski T.M."/>
            <person name="Davidsen T.M."/>
            <person name="Wayne K.J."/>
            <person name="Tettelin H."/>
            <person name="Glass J.I."/>
            <person name="Rusch D."/>
            <person name="Podicherti R."/>
            <person name="Tsui H.-C.T."/>
            <person name="Winkler M.E."/>
        </authorList>
    </citation>
    <scope>NUCLEOTIDE SEQUENCE</scope>
</reference>
<proteinExistence type="predicted"/>
<keyword evidence="1" id="KW-0812">Transmembrane</keyword>
<organism evidence="2">
    <name type="scientific">marine metagenome</name>
    <dbReference type="NCBI Taxonomy" id="408172"/>
    <lineage>
        <taxon>unclassified sequences</taxon>
        <taxon>metagenomes</taxon>
        <taxon>ecological metagenomes</taxon>
    </lineage>
</organism>
<evidence type="ECO:0000256" key="1">
    <source>
        <dbReference type="SAM" id="Phobius"/>
    </source>
</evidence>
<dbReference type="InterPro" id="IPR005625">
    <property type="entry name" value="PepSY-ass_TM"/>
</dbReference>
<feature type="transmembrane region" description="Helical" evidence="1">
    <location>
        <begin position="135"/>
        <end position="162"/>
    </location>
</feature>
<evidence type="ECO:0008006" key="3">
    <source>
        <dbReference type="Google" id="ProtNLM"/>
    </source>
</evidence>
<protein>
    <recommendedName>
        <fullName evidence="3">PepSY domain-containing protein</fullName>
    </recommendedName>
</protein>
<dbReference type="AlphaFoldDB" id="A0A381YUN4"/>
<dbReference type="Pfam" id="PF03929">
    <property type="entry name" value="PepSY_TM"/>
    <property type="match status" value="1"/>
</dbReference>
<feature type="transmembrane region" description="Helical" evidence="1">
    <location>
        <begin position="12"/>
        <end position="34"/>
    </location>
</feature>
<accession>A0A381YUN4</accession>
<name>A0A381YUN4_9ZZZZ</name>
<sequence>MKLSKLSRVLHRWGSIIALLPITIIIVSGIVLQLKKVSPYIQPPTQRGAGTEPAIGFERILEVARTVPEAEIESWEDVDQLDVRPGEGVVKVRCKNRYEVQIDTETAEILQVAVRRSDLIESIHDGSYFNDHFKLWVFLPAGIVLAMLVITGIYLFLLPYLVRRKRVGRAGRARD</sequence>